<evidence type="ECO:0000313" key="2">
    <source>
        <dbReference type="EMBL" id="KAK0486168.1"/>
    </source>
</evidence>
<feature type="chain" id="PRO_5041250507" description="Secreted protein" evidence="1">
    <location>
        <begin position="20"/>
        <end position="94"/>
    </location>
</feature>
<sequence length="94" mass="10495">MWSLSLLGCAGMFLLSSKTDEMVVLHDLDESCTAGRPASRMAIAQSRGWKPVWGSCRGVAGACVYDNPCHGTLKEQQYSINYWYDAWICHYIVS</sequence>
<keyword evidence="3" id="KW-1185">Reference proteome</keyword>
<evidence type="ECO:0000313" key="3">
    <source>
        <dbReference type="Proteomes" id="UP001175227"/>
    </source>
</evidence>
<feature type="signal peptide" evidence="1">
    <location>
        <begin position="1"/>
        <end position="19"/>
    </location>
</feature>
<accession>A0AA39PKW0</accession>
<dbReference type="AlphaFoldDB" id="A0AA39PKW0"/>
<proteinExistence type="predicted"/>
<reference evidence="2" key="1">
    <citation type="submission" date="2023-06" db="EMBL/GenBank/DDBJ databases">
        <authorList>
            <consortium name="Lawrence Berkeley National Laboratory"/>
            <person name="Ahrendt S."/>
            <person name="Sahu N."/>
            <person name="Indic B."/>
            <person name="Wong-Bajracharya J."/>
            <person name="Merenyi Z."/>
            <person name="Ke H.-M."/>
            <person name="Monk M."/>
            <person name="Kocsube S."/>
            <person name="Drula E."/>
            <person name="Lipzen A."/>
            <person name="Balint B."/>
            <person name="Henrissat B."/>
            <person name="Andreopoulos B."/>
            <person name="Martin F.M."/>
            <person name="Harder C.B."/>
            <person name="Rigling D."/>
            <person name="Ford K.L."/>
            <person name="Foster G.D."/>
            <person name="Pangilinan J."/>
            <person name="Papanicolaou A."/>
            <person name="Barry K."/>
            <person name="LaButti K."/>
            <person name="Viragh M."/>
            <person name="Koriabine M."/>
            <person name="Yan M."/>
            <person name="Riley R."/>
            <person name="Champramary S."/>
            <person name="Plett K.L."/>
            <person name="Tsai I.J."/>
            <person name="Slot J."/>
            <person name="Sipos G."/>
            <person name="Plett J."/>
            <person name="Nagy L.G."/>
            <person name="Grigoriev I.V."/>
        </authorList>
    </citation>
    <scope>NUCLEOTIDE SEQUENCE</scope>
    <source>
        <strain evidence="2">ICMP 16352</strain>
    </source>
</reference>
<evidence type="ECO:0008006" key="4">
    <source>
        <dbReference type="Google" id="ProtNLM"/>
    </source>
</evidence>
<keyword evidence="1" id="KW-0732">Signal</keyword>
<name>A0AA39PKW0_9AGAR</name>
<protein>
    <recommendedName>
        <fullName evidence="4">Secreted protein</fullName>
    </recommendedName>
</protein>
<dbReference type="EMBL" id="JAUEPR010000004">
    <property type="protein sequence ID" value="KAK0486168.1"/>
    <property type="molecule type" value="Genomic_DNA"/>
</dbReference>
<organism evidence="2 3">
    <name type="scientific">Armillaria novae-zelandiae</name>
    <dbReference type="NCBI Taxonomy" id="153914"/>
    <lineage>
        <taxon>Eukaryota</taxon>
        <taxon>Fungi</taxon>
        <taxon>Dikarya</taxon>
        <taxon>Basidiomycota</taxon>
        <taxon>Agaricomycotina</taxon>
        <taxon>Agaricomycetes</taxon>
        <taxon>Agaricomycetidae</taxon>
        <taxon>Agaricales</taxon>
        <taxon>Marasmiineae</taxon>
        <taxon>Physalacriaceae</taxon>
        <taxon>Armillaria</taxon>
    </lineage>
</organism>
<dbReference type="Proteomes" id="UP001175227">
    <property type="component" value="Unassembled WGS sequence"/>
</dbReference>
<gene>
    <name evidence="2" type="ORF">IW261DRAFT_783984</name>
</gene>
<comment type="caution">
    <text evidence="2">The sequence shown here is derived from an EMBL/GenBank/DDBJ whole genome shotgun (WGS) entry which is preliminary data.</text>
</comment>
<evidence type="ECO:0000256" key="1">
    <source>
        <dbReference type="SAM" id="SignalP"/>
    </source>
</evidence>